<dbReference type="InterPro" id="IPR050194">
    <property type="entry name" value="Glycosyltransferase_grp1"/>
</dbReference>
<accession>A0A7Z2VQD8</accession>
<dbReference type="PANTHER" id="PTHR45947:SF14">
    <property type="entry name" value="SLL1723 PROTEIN"/>
    <property type="match status" value="1"/>
</dbReference>
<dbReference type="InterPro" id="IPR001296">
    <property type="entry name" value="Glyco_trans_1"/>
</dbReference>
<dbReference type="Pfam" id="PF00534">
    <property type="entry name" value="Glycos_transf_1"/>
    <property type="match status" value="1"/>
</dbReference>
<name>A0A7Z2VQD8_9BACL</name>
<organism evidence="3 4">
    <name type="scientific">Cohnella herbarum</name>
    <dbReference type="NCBI Taxonomy" id="2728023"/>
    <lineage>
        <taxon>Bacteria</taxon>
        <taxon>Bacillati</taxon>
        <taxon>Bacillota</taxon>
        <taxon>Bacilli</taxon>
        <taxon>Bacillales</taxon>
        <taxon>Paenibacillaceae</taxon>
        <taxon>Cohnella</taxon>
    </lineage>
</organism>
<dbReference type="InterPro" id="IPR028098">
    <property type="entry name" value="Glyco_trans_4-like_N"/>
</dbReference>
<feature type="domain" description="Glycosyltransferase subfamily 4-like N-terminal" evidence="2">
    <location>
        <begin position="22"/>
        <end position="199"/>
    </location>
</feature>
<evidence type="ECO:0000313" key="4">
    <source>
        <dbReference type="Proteomes" id="UP000502248"/>
    </source>
</evidence>
<evidence type="ECO:0000313" key="3">
    <source>
        <dbReference type="EMBL" id="QJD87205.1"/>
    </source>
</evidence>
<proteinExistence type="predicted"/>
<dbReference type="SUPFAM" id="SSF53756">
    <property type="entry name" value="UDP-Glycosyltransferase/glycogen phosphorylase"/>
    <property type="match status" value="1"/>
</dbReference>
<dbReference type="Pfam" id="PF13439">
    <property type="entry name" value="Glyco_transf_4"/>
    <property type="match status" value="1"/>
</dbReference>
<reference evidence="3 4" key="1">
    <citation type="submission" date="2020-04" db="EMBL/GenBank/DDBJ databases">
        <title>Genome sequencing of novel species.</title>
        <authorList>
            <person name="Heo J."/>
            <person name="Kim S.-J."/>
            <person name="Kim J.-S."/>
            <person name="Hong S.-B."/>
            <person name="Kwon S.-W."/>
        </authorList>
    </citation>
    <scope>NUCLEOTIDE SEQUENCE [LARGE SCALE GENOMIC DNA]</scope>
    <source>
        <strain evidence="3 4">MFER-1</strain>
    </source>
</reference>
<feature type="domain" description="Glycosyl transferase family 1" evidence="1">
    <location>
        <begin position="211"/>
        <end position="368"/>
    </location>
</feature>
<dbReference type="Gene3D" id="3.40.50.2000">
    <property type="entry name" value="Glycogen Phosphorylase B"/>
    <property type="match status" value="2"/>
</dbReference>
<dbReference type="GO" id="GO:0016757">
    <property type="term" value="F:glycosyltransferase activity"/>
    <property type="evidence" value="ECO:0007669"/>
    <property type="project" value="InterPro"/>
</dbReference>
<protein>
    <submittedName>
        <fullName evidence="3">Glycosyltransferase family 4 protein</fullName>
    </submittedName>
</protein>
<dbReference type="Proteomes" id="UP000502248">
    <property type="component" value="Chromosome"/>
</dbReference>
<evidence type="ECO:0000259" key="2">
    <source>
        <dbReference type="Pfam" id="PF13439"/>
    </source>
</evidence>
<dbReference type="KEGG" id="cheb:HH215_31195"/>
<keyword evidence="4" id="KW-1185">Reference proteome</keyword>
<gene>
    <name evidence="3" type="ORF">HH215_31195</name>
</gene>
<sequence length="400" mass="45411">MKILFLSWAYPKDNTPYLGIWAHQQALALKAKGVDVEVVNAVPYIPQAFGVLSKKIREYAHIPKQEDYEGIKVYHPRLFRTKPQALLDNLLFHFLGFQSRFIAASISREIDLDQFQIIHAHNLYPDGVLAYRLSKRFGIPYVLTLHDVDKYNRFPENGWLKSVSRKIIAGAEKVFAVSHKVKNNISPYVNHDRMDILYNTFWTAERTINRPQEYNIVIIASLIERKGVHILLQAYARIVKKYSEYKLIIIGNGDYYDSLKTLAWSLGIGEKVLFKGTLSHPEAMEELATASIFCLPSWDEAFGVVYAEAMSFGIPIIGCKGEGIADIISDRVNGLLVESNNVSDLEQALNELIQNPERTRQIGIAGKEKIRELHPDQFGNKLVSIYHYIISVAGRSTSDA</sequence>
<dbReference type="EMBL" id="CP051680">
    <property type="protein sequence ID" value="QJD87205.1"/>
    <property type="molecule type" value="Genomic_DNA"/>
</dbReference>
<dbReference type="RefSeq" id="WP_169283451.1">
    <property type="nucleotide sequence ID" value="NZ_CP051680.1"/>
</dbReference>
<dbReference type="PANTHER" id="PTHR45947">
    <property type="entry name" value="SULFOQUINOVOSYL TRANSFERASE SQD2"/>
    <property type="match status" value="1"/>
</dbReference>
<evidence type="ECO:0000259" key="1">
    <source>
        <dbReference type="Pfam" id="PF00534"/>
    </source>
</evidence>
<dbReference type="AlphaFoldDB" id="A0A7Z2VQD8"/>
<keyword evidence="3" id="KW-0808">Transferase</keyword>